<accession>A0A5B7HUI2</accession>
<reference evidence="1 2" key="1">
    <citation type="submission" date="2019-05" db="EMBL/GenBank/DDBJ databases">
        <title>Another draft genome of Portunus trituberculatus and its Hox gene families provides insights of decapod evolution.</title>
        <authorList>
            <person name="Jeong J.-H."/>
            <person name="Song I."/>
            <person name="Kim S."/>
            <person name="Choi T."/>
            <person name="Kim D."/>
            <person name="Ryu S."/>
            <person name="Kim W."/>
        </authorList>
    </citation>
    <scope>NUCLEOTIDE SEQUENCE [LARGE SCALE GENOMIC DNA]</scope>
    <source>
        <tissue evidence="1">Muscle</tissue>
    </source>
</reference>
<organism evidence="1 2">
    <name type="scientific">Portunus trituberculatus</name>
    <name type="common">Swimming crab</name>
    <name type="synonym">Neptunus trituberculatus</name>
    <dbReference type="NCBI Taxonomy" id="210409"/>
    <lineage>
        <taxon>Eukaryota</taxon>
        <taxon>Metazoa</taxon>
        <taxon>Ecdysozoa</taxon>
        <taxon>Arthropoda</taxon>
        <taxon>Crustacea</taxon>
        <taxon>Multicrustacea</taxon>
        <taxon>Malacostraca</taxon>
        <taxon>Eumalacostraca</taxon>
        <taxon>Eucarida</taxon>
        <taxon>Decapoda</taxon>
        <taxon>Pleocyemata</taxon>
        <taxon>Brachyura</taxon>
        <taxon>Eubrachyura</taxon>
        <taxon>Portunoidea</taxon>
        <taxon>Portunidae</taxon>
        <taxon>Portuninae</taxon>
        <taxon>Portunus</taxon>
    </lineage>
</organism>
<evidence type="ECO:0000313" key="2">
    <source>
        <dbReference type="Proteomes" id="UP000324222"/>
    </source>
</evidence>
<keyword evidence="2" id="KW-1185">Reference proteome</keyword>
<dbReference type="AlphaFoldDB" id="A0A5B7HUI2"/>
<dbReference type="Proteomes" id="UP000324222">
    <property type="component" value="Unassembled WGS sequence"/>
</dbReference>
<proteinExistence type="predicted"/>
<comment type="caution">
    <text evidence="1">The sequence shown here is derived from an EMBL/GenBank/DDBJ whole genome shotgun (WGS) entry which is preliminary data.</text>
</comment>
<dbReference type="EMBL" id="VSRR010036791">
    <property type="protein sequence ID" value="MPC73435.1"/>
    <property type="molecule type" value="Genomic_DNA"/>
</dbReference>
<evidence type="ECO:0000313" key="1">
    <source>
        <dbReference type="EMBL" id="MPC73435.1"/>
    </source>
</evidence>
<protein>
    <submittedName>
        <fullName evidence="1">Uncharacterized protein</fullName>
    </submittedName>
</protein>
<name>A0A5B7HUI2_PORTR</name>
<sequence>MTESKHMPLCENQLYTETPVGLRKLTNDIMDKDFFGFRDEQGSMRRLINVERELRYMEEVRTD</sequence>
<gene>
    <name evidence="1" type="ORF">E2C01_067764</name>
</gene>